<reference evidence="3 4" key="1">
    <citation type="submission" date="2016-12" db="EMBL/GenBank/DDBJ databases">
        <title>Draft genome sequences of strains Salinicola socius SMB35, Salinicola sp. MH3R3-1 and Chromohalobacter sp. SMB17 from the Verkhnekamsk potash mining region of Russia.</title>
        <authorList>
            <person name="Mavrodi D.V."/>
            <person name="Olsson B.E."/>
            <person name="Korsakova E.S."/>
            <person name="Pyankova A."/>
            <person name="Mavrodi O.V."/>
            <person name="Plotnikova E.G."/>
        </authorList>
    </citation>
    <scope>NUCLEOTIDE SEQUENCE [LARGE SCALE GENOMIC DNA]</scope>
    <source>
        <strain evidence="3 4">SMB35</strain>
    </source>
</reference>
<evidence type="ECO:0000313" key="3">
    <source>
        <dbReference type="EMBL" id="OLO05946.1"/>
    </source>
</evidence>
<feature type="chain" id="PRO_5013316973" description="DUF3261 domain-containing protein" evidence="2">
    <location>
        <begin position="31"/>
        <end position="212"/>
    </location>
</feature>
<keyword evidence="2" id="KW-0732">Signal</keyword>
<accession>A0A1Q8SWY5</accession>
<feature type="compositionally biased region" description="Basic and acidic residues" evidence="1">
    <location>
        <begin position="165"/>
        <end position="176"/>
    </location>
</feature>
<dbReference type="InterPro" id="IPR021675">
    <property type="entry name" value="DUF3261"/>
</dbReference>
<dbReference type="STRING" id="404433.BTW07_00090"/>
<name>A0A1Q8SWY5_9GAMM</name>
<evidence type="ECO:0008006" key="5">
    <source>
        <dbReference type="Google" id="ProtNLM"/>
    </source>
</evidence>
<feature type="signal peptide" evidence="2">
    <location>
        <begin position="1"/>
        <end position="30"/>
    </location>
</feature>
<keyword evidence="4" id="KW-1185">Reference proteome</keyword>
<feature type="region of interest" description="Disordered" evidence="1">
    <location>
        <begin position="165"/>
        <end position="212"/>
    </location>
</feature>
<dbReference type="OrthoDB" id="6900254at2"/>
<organism evidence="3 4">
    <name type="scientific">Salinicola socius</name>
    <dbReference type="NCBI Taxonomy" id="404433"/>
    <lineage>
        <taxon>Bacteria</taxon>
        <taxon>Pseudomonadati</taxon>
        <taxon>Pseudomonadota</taxon>
        <taxon>Gammaproteobacteria</taxon>
        <taxon>Oceanospirillales</taxon>
        <taxon>Halomonadaceae</taxon>
        <taxon>Salinicola</taxon>
    </lineage>
</organism>
<feature type="compositionally biased region" description="Acidic residues" evidence="1">
    <location>
        <begin position="198"/>
        <end position="212"/>
    </location>
</feature>
<dbReference type="Pfam" id="PF11659">
    <property type="entry name" value="DUF3261"/>
    <property type="match status" value="1"/>
</dbReference>
<dbReference type="RefSeq" id="WP_075568118.1">
    <property type="nucleotide sequence ID" value="NZ_MSDO01000001.1"/>
</dbReference>
<sequence>MRQLSPRLLACCLMPWLALMLAACSLTPPASPSPTLAAATTSDTLKSQLTFQPEDGDARTLIAFIRITPEQLRAVLITPYGQRLTTLIRDADGARFEAGDAPGESPLPIPPAWLASRLEWSLWPLDALRQSFSGSAWQVVDSAASRDIRYRGKLAARITPVPDRDHPTTLVLDDRQGNYQLTIAPMQDANEKQNNEQQSDEQDNEEQENAEP</sequence>
<proteinExistence type="predicted"/>
<gene>
    <name evidence="3" type="ORF">BTW07_00090</name>
</gene>
<dbReference type="EMBL" id="MSDO01000001">
    <property type="protein sequence ID" value="OLO05946.1"/>
    <property type="molecule type" value="Genomic_DNA"/>
</dbReference>
<evidence type="ECO:0000313" key="4">
    <source>
        <dbReference type="Proteomes" id="UP000186878"/>
    </source>
</evidence>
<dbReference type="AlphaFoldDB" id="A0A1Q8SWY5"/>
<evidence type="ECO:0000256" key="1">
    <source>
        <dbReference type="SAM" id="MobiDB-lite"/>
    </source>
</evidence>
<dbReference type="Proteomes" id="UP000186878">
    <property type="component" value="Unassembled WGS sequence"/>
</dbReference>
<comment type="caution">
    <text evidence="3">The sequence shown here is derived from an EMBL/GenBank/DDBJ whole genome shotgun (WGS) entry which is preliminary data.</text>
</comment>
<evidence type="ECO:0000256" key="2">
    <source>
        <dbReference type="SAM" id="SignalP"/>
    </source>
</evidence>
<protein>
    <recommendedName>
        <fullName evidence="5">DUF3261 domain-containing protein</fullName>
    </recommendedName>
</protein>
<dbReference type="PROSITE" id="PS51257">
    <property type="entry name" value="PROKAR_LIPOPROTEIN"/>
    <property type="match status" value="1"/>
</dbReference>